<dbReference type="GO" id="GO:0005634">
    <property type="term" value="C:nucleus"/>
    <property type="evidence" value="ECO:0007669"/>
    <property type="project" value="UniProtKB-SubCell"/>
</dbReference>
<dbReference type="Pfam" id="PF06200">
    <property type="entry name" value="tify"/>
    <property type="match status" value="1"/>
</dbReference>
<proteinExistence type="evidence at transcript level"/>
<dbReference type="SMART" id="SM00979">
    <property type="entry name" value="TIFY"/>
    <property type="match status" value="1"/>
</dbReference>
<feature type="domain" description="Tify" evidence="4">
    <location>
        <begin position="158"/>
        <end position="193"/>
    </location>
</feature>
<dbReference type="GO" id="GO:0009611">
    <property type="term" value="P:response to wounding"/>
    <property type="evidence" value="ECO:0007669"/>
    <property type="project" value="UniProtKB-UniRule"/>
</dbReference>
<feature type="region of interest" description="Disordered" evidence="3">
    <location>
        <begin position="197"/>
        <end position="227"/>
    </location>
</feature>
<dbReference type="GO" id="GO:2000022">
    <property type="term" value="P:regulation of jasmonic acid mediated signaling pathway"/>
    <property type="evidence" value="ECO:0007669"/>
    <property type="project" value="UniProtKB-UniRule"/>
</dbReference>
<dbReference type="EMBL" id="KM668009">
    <property type="protein sequence ID" value="AKN91656.1"/>
    <property type="molecule type" value="mRNA"/>
</dbReference>
<feature type="compositionally biased region" description="Basic and acidic residues" evidence="3">
    <location>
        <begin position="13"/>
        <end position="22"/>
    </location>
</feature>
<dbReference type="PANTHER" id="PTHR33077:SF60">
    <property type="entry name" value="TIFY DOMAIN-CONTAINING PROTEIN"/>
    <property type="match status" value="1"/>
</dbReference>
<sequence length="377" mass="41875">MQPAVGDTASRSPLDKPLHQLTEDDISQLTREDCRRFLKEKGMRRPSWNKSQAIQQVISLKTLLEPPPESEDGQAPRRRYIPRTDNTYRAPATPNPAVSVKVSAVDTPISAPPDDSAPYRRHDPPLNDFPASNSALDFLHCPLNHLLLRMLSMSTGQVNEQHGQMTIFYCGKVNVYDDMPRDKARVILQLAASPVPLTQDGASDASQPAWPFPGQTETHGAKAAQTSSALPFSSLQTEGPASRKASVQRYLEKRKDRFKHKRKVAMPTSANLDIYLNNRVGDQVSNEPWGSTDTCSSPQSIHPQRCISAENTAMHSILAADLAPKGLSVFCVSFSTCCLNKLDNAYSRNPCVIPIWPDEDCIFQFYCFVFNAEETAY</sequence>
<comment type="similarity">
    <text evidence="1 2">Belongs to the TIFY/JAZ family.</text>
</comment>
<evidence type="ECO:0000256" key="1">
    <source>
        <dbReference type="ARBA" id="ARBA00008614"/>
    </source>
</evidence>
<reference evidence="5" key="1">
    <citation type="submission" date="2014-09" db="EMBL/GenBank/DDBJ databases">
        <title>BIG SEEDS1 Mediates a Conserved Pathway Determining Seed Size.</title>
        <authorList>
            <person name="Ge L."/>
            <person name="Yu J."/>
            <person name="Wang H."/>
            <person name="Luth D."/>
            <person name="Bai G."/>
            <person name="Wang K."/>
            <person name="Chen R."/>
        </authorList>
    </citation>
    <scope>NUCLEOTIDE SEQUENCE</scope>
</reference>
<gene>
    <name evidence="5" type="primary">BS2</name>
</gene>
<dbReference type="InterPro" id="IPR040390">
    <property type="entry name" value="TIFY/JAZ"/>
</dbReference>
<dbReference type="GO" id="GO:0031347">
    <property type="term" value="P:regulation of defense response"/>
    <property type="evidence" value="ECO:0007669"/>
    <property type="project" value="UniProtKB-UniRule"/>
</dbReference>
<accession>A0A190V562</accession>
<comment type="subcellular location">
    <subcellularLocation>
        <location evidence="2">Nucleus</location>
    </subcellularLocation>
</comment>
<feature type="region of interest" description="Disordered" evidence="3">
    <location>
        <begin position="60"/>
        <end position="94"/>
    </location>
</feature>
<dbReference type="PROSITE" id="PS51320">
    <property type="entry name" value="TIFY"/>
    <property type="match status" value="1"/>
</dbReference>
<evidence type="ECO:0000313" key="5">
    <source>
        <dbReference type="EMBL" id="AKN91656.1"/>
    </source>
</evidence>
<protein>
    <recommendedName>
        <fullName evidence="2">Protein TIFY</fullName>
    </recommendedName>
    <alternativeName>
        <fullName evidence="2">Jasmonate ZIM domain-containing protein</fullName>
    </alternativeName>
</protein>
<feature type="region of interest" description="Disordered" evidence="3">
    <location>
        <begin position="1"/>
        <end position="31"/>
    </location>
</feature>
<dbReference type="InterPro" id="IPR018467">
    <property type="entry name" value="CCT_CS"/>
</dbReference>
<evidence type="ECO:0000256" key="2">
    <source>
        <dbReference type="RuleBase" id="RU369065"/>
    </source>
</evidence>
<comment type="domain">
    <text evidence="2">The jas domain is required for interaction with COI1.</text>
</comment>
<dbReference type="PANTHER" id="PTHR33077">
    <property type="entry name" value="PROTEIN TIFY 4A-RELATED-RELATED"/>
    <property type="match status" value="1"/>
</dbReference>
<name>A0A190V562_LINUS</name>
<evidence type="ECO:0000256" key="3">
    <source>
        <dbReference type="SAM" id="MobiDB-lite"/>
    </source>
</evidence>
<evidence type="ECO:0000259" key="4">
    <source>
        <dbReference type="PROSITE" id="PS51320"/>
    </source>
</evidence>
<dbReference type="AlphaFoldDB" id="A0A190V562"/>
<keyword evidence="2" id="KW-1184">Jasmonic acid signaling pathway</keyword>
<dbReference type="InterPro" id="IPR010399">
    <property type="entry name" value="Tify_dom"/>
</dbReference>
<organism evidence="5">
    <name type="scientific">Linum usitatissimum</name>
    <name type="common">Flax</name>
    <name type="synonym">Linum humile</name>
    <dbReference type="NCBI Taxonomy" id="4006"/>
    <lineage>
        <taxon>Eukaryota</taxon>
        <taxon>Viridiplantae</taxon>
        <taxon>Streptophyta</taxon>
        <taxon>Embryophyta</taxon>
        <taxon>Tracheophyta</taxon>
        <taxon>Spermatophyta</taxon>
        <taxon>Magnoliopsida</taxon>
        <taxon>eudicotyledons</taxon>
        <taxon>Gunneridae</taxon>
        <taxon>Pentapetalae</taxon>
        <taxon>rosids</taxon>
        <taxon>fabids</taxon>
        <taxon>Malpighiales</taxon>
        <taxon>Linaceae</taxon>
        <taxon>Linum</taxon>
    </lineage>
</organism>
<comment type="function">
    <text evidence="2">Repressor of jasmonate responses.</text>
</comment>
<dbReference type="Pfam" id="PF09425">
    <property type="entry name" value="Jas_motif"/>
    <property type="match status" value="1"/>
</dbReference>
<keyword evidence="2" id="KW-0539">Nucleus</keyword>